<comment type="subcellular location">
    <subcellularLocation>
        <location evidence="1 12">Cell outer membrane</location>
        <topology evidence="1 12">Multi-pass membrane protein</topology>
    </subcellularLocation>
</comment>
<dbReference type="CDD" id="cd01347">
    <property type="entry name" value="ligand_gated_channel"/>
    <property type="match status" value="1"/>
</dbReference>
<evidence type="ECO:0000256" key="13">
    <source>
        <dbReference type="RuleBase" id="RU003357"/>
    </source>
</evidence>
<dbReference type="FunFam" id="2.170.130.10:FF:000001">
    <property type="entry name" value="Catecholate siderophore TonB-dependent receptor"/>
    <property type="match status" value="1"/>
</dbReference>
<evidence type="ECO:0000256" key="8">
    <source>
        <dbReference type="ARBA" id="ARBA00023077"/>
    </source>
</evidence>
<keyword evidence="18" id="KW-1185">Reference proteome</keyword>
<keyword evidence="11 12" id="KW-0998">Cell outer membrane</keyword>
<protein>
    <recommendedName>
        <fullName evidence="19">TonB-dependent siderophore receptor</fullName>
    </recommendedName>
</protein>
<dbReference type="SUPFAM" id="SSF56935">
    <property type="entry name" value="Porins"/>
    <property type="match status" value="1"/>
</dbReference>
<keyword evidence="8 13" id="KW-0798">TonB box</keyword>
<feature type="domain" description="TonB-dependent receptor plug" evidence="16">
    <location>
        <begin position="71"/>
        <end position="170"/>
    </location>
</feature>
<comment type="similarity">
    <text evidence="2 12 13">Belongs to the TonB-dependent receptor family.</text>
</comment>
<sequence length="825" mass="87545">MRRVSSGVVSYRKPRARLAGALAALGGVADAGAAHADQGVAVAAEVQGVQVIGQRLPLDRDTGLSVLPNSVQDTPQAISVIDQAQLKAQGVNTLEQALRNVPGITIAIGEGGTLNGDQFKIRGFDAKDDVYVDGLRDFGVYTRDSFAYEEVQVLKGPSGALFGRGTTGGAINTLSKQPKLDDFGAVDLFAGSGDYYRALADVNHRIGETSAIRLNLMGSNTGVVDRDLIYSKRWGAAVSGGFGLGTDTTAVVSYLHQHDHRRPDYGLIIVQPPGSLTAMPASEYGVGVERSAFLGFRNDVDRTDADILTVRLTHKASEALTFTSDTRYGVYSRYFQYSTLDQCNAACTTALFDKDPATEAFGGIGGSSPYDMDAWGLQNISTARWDARFDRFRNQAILGVDLSKQVNDKSFLAYALPAGVTTRPNMPHPIVDPNPDFPAGYTLFTPIPGQNIACPKSGNCTTTVLGSTVFTNVAGTGTLASRGESTDLGAFLTDRLWLIEELSLIGSLRLDRYTAELESTLYSGAASPPGGLKVRSSLTSPRVSVVFEPAADRTFYLSWGKSQTPQGTSVVGAGTALTVTARDLAPEESEILEAGAKMAIPHTRLAATASVFQVKKDNALQVDPATGFLQAQSGERQEVKGLELSLAGKLTGAWQVSAAYSYLDAKIQDSSSNCAVPTSTSGTPTGIVCPLGVTAAIPVRNTVAIGRQVAFVPKHGASLYSTYDLSGWIEGLSVGGDVVYQSKLNLAYQARSLSYADRSTLVASRIAEVPDSVTLDAFVSYSRGPWRVAVNAYNLADRLNYTQVFSNRAVPAPGRSVVLSLGARF</sequence>
<dbReference type="OrthoDB" id="9760333at2"/>
<evidence type="ECO:0000259" key="16">
    <source>
        <dbReference type="Pfam" id="PF07715"/>
    </source>
</evidence>
<dbReference type="Gene3D" id="2.170.130.10">
    <property type="entry name" value="TonB-dependent receptor, plug domain"/>
    <property type="match status" value="1"/>
</dbReference>
<dbReference type="RefSeq" id="WP_111527015.1">
    <property type="nucleotide sequence ID" value="NZ_JBHRSG010000001.1"/>
</dbReference>
<reference evidence="18" key="1">
    <citation type="submission" date="2018-05" db="EMBL/GenBank/DDBJ databases">
        <authorList>
            <person name="Li X."/>
        </authorList>
    </citation>
    <scope>NUCLEOTIDE SEQUENCE [LARGE SCALE GENOMIC DNA]</scope>
    <source>
        <strain evidence="18">LX32</strain>
    </source>
</reference>
<evidence type="ECO:0000256" key="3">
    <source>
        <dbReference type="ARBA" id="ARBA00022448"/>
    </source>
</evidence>
<feature type="signal peptide" evidence="14">
    <location>
        <begin position="1"/>
        <end position="36"/>
    </location>
</feature>
<dbReference type="Gene3D" id="2.40.170.20">
    <property type="entry name" value="TonB-dependent receptor, beta-barrel domain"/>
    <property type="match status" value="1"/>
</dbReference>
<keyword evidence="3 12" id="KW-0813">Transport</keyword>
<dbReference type="GO" id="GO:0015344">
    <property type="term" value="F:siderophore uptake transmembrane transporter activity"/>
    <property type="evidence" value="ECO:0007669"/>
    <property type="project" value="TreeGrafter"/>
</dbReference>
<feature type="chain" id="PRO_5016331475" description="TonB-dependent siderophore receptor" evidence="14">
    <location>
        <begin position="37"/>
        <end position="825"/>
    </location>
</feature>
<keyword evidence="4 12" id="KW-1134">Transmembrane beta strand</keyword>
<evidence type="ECO:0000256" key="9">
    <source>
        <dbReference type="ARBA" id="ARBA00023136"/>
    </source>
</evidence>
<dbReference type="InterPro" id="IPR012910">
    <property type="entry name" value="Plug_dom"/>
</dbReference>
<evidence type="ECO:0000256" key="5">
    <source>
        <dbReference type="ARBA" id="ARBA00022692"/>
    </source>
</evidence>
<evidence type="ECO:0000256" key="7">
    <source>
        <dbReference type="ARBA" id="ARBA00023065"/>
    </source>
</evidence>
<gene>
    <name evidence="17" type="ORF">DJ017_01320</name>
</gene>
<dbReference type="PROSITE" id="PS52016">
    <property type="entry name" value="TONB_DEPENDENT_REC_3"/>
    <property type="match status" value="1"/>
</dbReference>
<dbReference type="InterPro" id="IPR036942">
    <property type="entry name" value="Beta-barrel_TonB_sf"/>
</dbReference>
<dbReference type="EMBL" id="QFYQ01000001">
    <property type="protein sequence ID" value="RAK53263.1"/>
    <property type="molecule type" value="Genomic_DNA"/>
</dbReference>
<dbReference type="InterPro" id="IPR037066">
    <property type="entry name" value="Plug_dom_sf"/>
</dbReference>
<dbReference type="Pfam" id="PF00593">
    <property type="entry name" value="TonB_dep_Rec_b-barrel"/>
    <property type="match status" value="1"/>
</dbReference>
<keyword evidence="6 14" id="KW-0732">Signal</keyword>
<feature type="domain" description="TonB-dependent receptor-like beta-barrel" evidence="15">
    <location>
        <begin position="254"/>
        <end position="795"/>
    </location>
</feature>
<evidence type="ECO:0000313" key="17">
    <source>
        <dbReference type="EMBL" id="RAK53263.1"/>
    </source>
</evidence>
<keyword evidence="5 12" id="KW-0812">Transmembrane</keyword>
<keyword evidence="7" id="KW-0406">Ion transport</keyword>
<evidence type="ECO:0008006" key="19">
    <source>
        <dbReference type="Google" id="ProtNLM"/>
    </source>
</evidence>
<dbReference type="Proteomes" id="UP000249254">
    <property type="component" value="Unassembled WGS sequence"/>
</dbReference>
<dbReference type="InterPro" id="IPR039426">
    <property type="entry name" value="TonB-dep_rcpt-like"/>
</dbReference>
<keyword evidence="9 12" id="KW-0472">Membrane</keyword>
<dbReference type="AlphaFoldDB" id="A0A328AEH4"/>
<accession>A0A328AEH4</accession>
<proteinExistence type="inferred from homology"/>
<evidence type="ECO:0000256" key="14">
    <source>
        <dbReference type="SAM" id="SignalP"/>
    </source>
</evidence>
<evidence type="ECO:0000256" key="6">
    <source>
        <dbReference type="ARBA" id="ARBA00022729"/>
    </source>
</evidence>
<organism evidence="17 18">
    <name type="scientific">Phenylobacterium soli</name>
    <dbReference type="NCBI Taxonomy" id="2170551"/>
    <lineage>
        <taxon>Bacteria</taxon>
        <taxon>Pseudomonadati</taxon>
        <taxon>Pseudomonadota</taxon>
        <taxon>Alphaproteobacteria</taxon>
        <taxon>Caulobacterales</taxon>
        <taxon>Caulobacteraceae</taxon>
        <taxon>Phenylobacterium</taxon>
    </lineage>
</organism>
<dbReference type="Pfam" id="PF07715">
    <property type="entry name" value="Plug"/>
    <property type="match status" value="1"/>
</dbReference>
<keyword evidence="10" id="KW-0675">Receptor</keyword>
<evidence type="ECO:0000256" key="10">
    <source>
        <dbReference type="ARBA" id="ARBA00023170"/>
    </source>
</evidence>
<evidence type="ECO:0000256" key="4">
    <source>
        <dbReference type="ARBA" id="ARBA00022452"/>
    </source>
</evidence>
<evidence type="ECO:0000256" key="12">
    <source>
        <dbReference type="PROSITE-ProRule" id="PRU01360"/>
    </source>
</evidence>
<evidence type="ECO:0000259" key="15">
    <source>
        <dbReference type="Pfam" id="PF00593"/>
    </source>
</evidence>
<evidence type="ECO:0000256" key="1">
    <source>
        <dbReference type="ARBA" id="ARBA00004571"/>
    </source>
</evidence>
<dbReference type="GO" id="GO:0015891">
    <property type="term" value="P:siderophore transport"/>
    <property type="evidence" value="ECO:0007669"/>
    <property type="project" value="UniProtKB-ARBA"/>
</dbReference>
<name>A0A328AEH4_9CAUL</name>
<evidence type="ECO:0000256" key="2">
    <source>
        <dbReference type="ARBA" id="ARBA00009810"/>
    </source>
</evidence>
<evidence type="ECO:0000256" key="11">
    <source>
        <dbReference type="ARBA" id="ARBA00023237"/>
    </source>
</evidence>
<evidence type="ECO:0000313" key="18">
    <source>
        <dbReference type="Proteomes" id="UP000249254"/>
    </source>
</evidence>
<dbReference type="InterPro" id="IPR000531">
    <property type="entry name" value="Beta-barrel_TonB"/>
</dbReference>
<dbReference type="PANTHER" id="PTHR32552:SF83">
    <property type="entry name" value="BLR3904 PROTEIN"/>
    <property type="match status" value="1"/>
</dbReference>
<dbReference type="PANTHER" id="PTHR32552">
    <property type="entry name" value="FERRICHROME IRON RECEPTOR-RELATED"/>
    <property type="match status" value="1"/>
</dbReference>
<dbReference type="GO" id="GO:0009279">
    <property type="term" value="C:cell outer membrane"/>
    <property type="evidence" value="ECO:0007669"/>
    <property type="project" value="UniProtKB-SubCell"/>
</dbReference>
<comment type="caution">
    <text evidence="17">The sequence shown here is derived from an EMBL/GenBank/DDBJ whole genome shotgun (WGS) entry which is preliminary data.</text>
</comment>